<protein>
    <submittedName>
        <fullName evidence="1">Uncharacterized protein</fullName>
    </submittedName>
</protein>
<dbReference type="EMBL" id="BPUB01000003">
    <property type="protein sequence ID" value="GJG60201.1"/>
    <property type="molecule type" value="Genomic_DNA"/>
</dbReference>
<keyword evidence="2" id="KW-1185">Reference proteome</keyword>
<accession>A0A9R1CYA7</accession>
<name>A0A9R1CYA7_9BACT</name>
<dbReference type="Proteomes" id="UP000825483">
    <property type="component" value="Unassembled WGS sequence"/>
</dbReference>
<evidence type="ECO:0000313" key="1">
    <source>
        <dbReference type="EMBL" id="GJG60201.1"/>
    </source>
</evidence>
<dbReference type="AlphaFoldDB" id="A0A9R1CYA7"/>
<proteinExistence type="predicted"/>
<sequence>MLLIDGNDNHVVNAEKVALDSNAMPLVDVAARWLAVHGDPDGITDITATGSRDRKAVAFYTIDGRRTNASQKGMTIMKYNDGTTAKVFR</sequence>
<comment type="caution">
    <text evidence="1">The sequence shown here is derived from an EMBL/GenBank/DDBJ whole genome shotgun (WGS) entry which is preliminary data.</text>
</comment>
<organism evidence="1 2">
    <name type="scientific">Prevotella lacticifex</name>
    <dbReference type="NCBI Taxonomy" id="2854755"/>
    <lineage>
        <taxon>Bacteria</taxon>
        <taxon>Pseudomonadati</taxon>
        <taxon>Bacteroidota</taxon>
        <taxon>Bacteroidia</taxon>
        <taxon>Bacteroidales</taxon>
        <taxon>Prevotellaceae</taxon>
        <taxon>Prevotella</taxon>
    </lineage>
</organism>
<evidence type="ECO:0000313" key="2">
    <source>
        <dbReference type="Proteomes" id="UP000825483"/>
    </source>
</evidence>
<dbReference type="GeneID" id="72467841"/>
<dbReference type="RefSeq" id="WP_223926552.1">
    <property type="nucleotide sequence ID" value="NZ_BPTU01000001.1"/>
</dbReference>
<gene>
    <name evidence="1" type="ORF">PRLR5076_30520</name>
</gene>
<reference evidence="1" key="1">
    <citation type="journal article" date="2022" name="Int. J. Syst. Evol. Microbiol.">
        <title>Prevotella lacticifex sp. nov., isolated from the rumen of cows.</title>
        <authorList>
            <person name="Shinkai T."/>
            <person name="Ikeyama N."/>
            <person name="Kumagai M."/>
            <person name="Ohmori H."/>
            <person name="Sakamoto M."/>
            <person name="Ohkuma M."/>
            <person name="Mitsumori M."/>
        </authorList>
    </citation>
    <scope>NUCLEOTIDE SEQUENCE</scope>
    <source>
        <strain evidence="1">R5076</strain>
    </source>
</reference>